<reference evidence="3 4" key="1">
    <citation type="submission" date="2015-09" db="EMBL/GenBank/DDBJ databases">
        <authorList>
            <consortium name="Pathogen Informatics"/>
        </authorList>
    </citation>
    <scope>NUCLEOTIDE SEQUENCE [LARGE SCALE GENOMIC DNA]</scope>
    <source>
        <strain evidence="3 4">2789STDY5834966</strain>
    </source>
</reference>
<evidence type="ECO:0000259" key="2">
    <source>
        <dbReference type="Pfam" id="PF19789"/>
    </source>
</evidence>
<evidence type="ECO:0000313" key="3">
    <source>
        <dbReference type="EMBL" id="CUM81159.1"/>
    </source>
</evidence>
<feature type="domain" description="DUF6273" evidence="2">
    <location>
        <begin position="298"/>
        <end position="437"/>
    </location>
</feature>
<dbReference type="EMBL" id="CYYC01000003">
    <property type="protein sequence ID" value="CUM81159.1"/>
    <property type="molecule type" value="Genomic_DNA"/>
</dbReference>
<protein>
    <recommendedName>
        <fullName evidence="2">DUF6273 domain-containing protein</fullName>
    </recommendedName>
</protein>
<name>A0A173RUA5_9FIRM</name>
<keyword evidence="1" id="KW-1133">Transmembrane helix</keyword>
<keyword evidence="1" id="KW-0812">Transmembrane</keyword>
<dbReference type="RefSeq" id="WP_022169957.1">
    <property type="nucleotide sequence ID" value="NZ_CAKXER010000024.1"/>
</dbReference>
<gene>
    <name evidence="3" type="ORF">ERS852578_00392</name>
</gene>
<dbReference type="Pfam" id="PF19789">
    <property type="entry name" value="DUF6273"/>
    <property type="match status" value="1"/>
</dbReference>
<sequence>MRNDEKIDINLATEGTSENLSEEELAQQNYETALRYINIAEHMNKFEDQDKYYHRAIQYLKKAKPYKKVQPLLRELRNKKFGTRAAGKIELYKEACHIRDNAKTPSDYYSAQTIFSRIYHYEEKHPLIEKWTDPEVYAEAIKCSDSKEQMELCAKLADEKAAQLKRHSFFVSCAFIACLLAALFFTRTVSFKQCLASINSSSGNYEKAWQNYQNIYNRTNSKDAFEKYIEYRYKSAEKALKAGDEDTAYRNYKAIAKEDYKDSQAKFVTLEKEHIKNTAIGKKISFAYMDWRVLDKQDGKVLLLKDNSLGSTPFDETGKNVTWKSSSVRKWLNGDFLNDNFFKAEQNAILDTTVKNTANPVYNTPAGKDTTDKLFLLSCDEVAQYKKGIHKTKSCWWLRTPGAAANSMSFVYKDKTVMEYGYEVTNTKITVKPAIWVTVE</sequence>
<dbReference type="OrthoDB" id="384490at2"/>
<dbReference type="Proteomes" id="UP000095390">
    <property type="component" value="Unassembled WGS sequence"/>
</dbReference>
<feature type="transmembrane region" description="Helical" evidence="1">
    <location>
        <begin position="169"/>
        <end position="186"/>
    </location>
</feature>
<evidence type="ECO:0000313" key="4">
    <source>
        <dbReference type="Proteomes" id="UP000095390"/>
    </source>
</evidence>
<accession>A0A173RUA5</accession>
<dbReference type="InterPro" id="IPR046240">
    <property type="entry name" value="DUF6273"/>
</dbReference>
<proteinExistence type="predicted"/>
<organism evidence="3 4">
    <name type="scientific">Anaerobutyricum hallii</name>
    <dbReference type="NCBI Taxonomy" id="39488"/>
    <lineage>
        <taxon>Bacteria</taxon>
        <taxon>Bacillati</taxon>
        <taxon>Bacillota</taxon>
        <taxon>Clostridia</taxon>
        <taxon>Lachnospirales</taxon>
        <taxon>Lachnospiraceae</taxon>
        <taxon>Anaerobutyricum</taxon>
    </lineage>
</organism>
<keyword evidence="1" id="KW-0472">Membrane</keyword>
<dbReference type="AlphaFoldDB" id="A0A173RUA5"/>
<evidence type="ECO:0000256" key="1">
    <source>
        <dbReference type="SAM" id="Phobius"/>
    </source>
</evidence>